<evidence type="ECO:0000256" key="1">
    <source>
        <dbReference type="SAM" id="Phobius"/>
    </source>
</evidence>
<keyword evidence="1" id="KW-0812">Transmembrane</keyword>
<proteinExistence type="predicted"/>
<dbReference type="Proteomes" id="UP000185221">
    <property type="component" value="Unassembled WGS sequence"/>
</dbReference>
<keyword evidence="3" id="KW-1185">Reference proteome</keyword>
<feature type="transmembrane region" description="Helical" evidence="1">
    <location>
        <begin position="239"/>
        <end position="257"/>
    </location>
</feature>
<feature type="transmembrane region" description="Helical" evidence="1">
    <location>
        <begin position="75"/>
        <end position="95"/>
    </location>
</feature>
<reference evidence="3" key="1">
    <citation type="submission" date="2016-11" db="EMBL/GenBank/DDBJ databases">
        <authorList>
            <person name="Varghese N."/>
            <person name="Submissions S."/>
        </authorList>
    </citation>
    <scope>NUCLEOTIDE SEQUENCE [LARGE SCALE GENOMIC DNA]</scope>
    <source>
        <strain evidence="3">DSM 15292</strain>
    </source>
</reference>
<name>A0A1N6H1G9_9BACT</name>
<protein>
    <submittedName>
        <fullName evidence="2">Uncharacterized protein</fullName>
    </submittedName>
</protein>
<keyword evidence="1" id="KW-0472">Membrane</keyword>
<feature type="transmembrane region" description="Helical" evidence="1">
    <location>
        <begin position="107"/>
        <end position="126"/>
    </location>
</feature>
<dbReference type="AlphaFoldDB" id="A0A1N6H1G9"/>
<feature type="transmembrane region" description="Helical" evidence="1">
    <location>
        <begin position="200"/>
        <end position="219"/>
    </location>
</feature>
<dbReference type="STRING" id="226505.SAMN05444394_3468"/>
<evidence type="ECO:0000313" key="3">
    <source>
        <dbReference type="Proteomes" id="UP000185221"/>
    </source>
</evidence>
<feature type="transmembrane region" description="Helical" evidence="1">
    <location>
        <begin position="138"/>
        <end position="159"/>
    </location>
</feature>
<keyword evidence="1" id="KW-1133">Transmembrane helix</keyword>
<feature type="transmembrane region" description="Helical" evidence="1">
    <location>
        <begin position="42"/>
        <end position="63"/>
    </location>
</feature>
<accession>A0A1N6H1G9</accession>
<evidence type="ECO:0000313" key="2">
    <source>
        <dbReference type="EMBL" id="SIO13596.1"/>
    </source>
</evidence>
<dbReference type="EMBL" id="FSRC01000003">
    <property type="protein sequence ID" value="SIO13596.1"/>
    <property type="molecule type" value="Genomic_DNA"/>
</dbReference>
<gene>
    <name evidence="2" type="ORF">SAMN05444394_3468</name>
</gene>
<feature type="transmembrane region" description="Helical" evidence="1">
    <location>
        <begin position="171"/>
        <end position="193"/>
    </location>
</feature>
<feature type="transmembrane region" description="Helical" evidence="1">
    <location>
        <begin position="12"/>
        <end position="30"/>
    </location>
</feature>
<organism evidence="2 3">
    <name type="scientific">Algoriphagus halophilus</name>
    <dbReference type="NCBI Taxonomy" id="226505"/>
    <lineage>
        <taxon>Bacteria</taxon>
        <taxon>Pseudomonadati</taxon>
        <taxon>Bacteroidota</taxon>
        <taxon>Cytophagia</taxon>
        <taxon>Cytophagales</taxon>
        <taxon>Cyclobacteriaceae</taxon>
        <taxon>Algoriphagus</taxon>
    </lineage>
</organism>
<sequence>MKVSLKNKINKAFLFITILVSIAGFWNIYFGPESSPTFYQNLHVLTTFCWLGLLLVQLIFITSQNNSLHRRLGKSIFVIGPILIATLMLLSVHSASKSAARGEADMLVIQNIFPAFEVAILILLGLLFRKKRLLHGHFLMSTSLLFFGIALFFTLISFIPGYKIEGPETFYRFETSGIIATYISVVFGLILFFIQWKSGWPWLLVCGLFFLNGYLSQLIDETNQMITLTAFIGSINEYIAFFGTLIFILAILTLFFIERKKGMT</sequence>